<dbReference type="AlphaFoldDB" id="A0A128FLC4"/>
<name>A0A128FLC4_9GAMM</name>
<dbReference type="Gene3D" id="3.40.630.10">
    <property type="entry name" value="Zn peptidases"/>
    <property type="match status" value="1"/>
</dbReference>
<proteinExistence type="inferred from homology"/>
<comment type="cofactor">
    <cofactor evidence="1">
        <name>Zn(2+)</name>
        <dbReference type="ChEBI" id="CHEBI:29105"/>
    </cofactor>
</comment>
<comment type="similarity">
    <text evidence="5">Belongs to the peptidase M14 family.</text>
</comment>
<dbReference type="PROSITE" id="PS52035">
    <property type="entry name" value="PEPTIDASE_M14"/>
    <property type="match status" value="1"/>
</dbReference>
<dbReference type="SUPFAM" id="SSF53187">
    <property type="entry name" value="Zn-dependent exopeptidases"/>
    <property type="match status" value="1"/>
</dbReference>
<gene>
    <name evidence="7" type="ORF">GMA8713_05117</name>
</gene>
<evidence type="ECO:0000259" key="6">
    <source>
        <dbReference type="PROSITE" id="PS52035"/>
    </source>
</evidence>
<feature type="domain" description="Peptidase M14" evidence="6">
    <location>
        <begin position="14"/>
        <end position="269"/>
    </location>
</feature>
<keyword evidence="8" id="KW-1185">Reference proteome</keyword>
<sequence>MSRNPFECHSWHSEIFQCKSTDVSHFYSLLEQEKVRLGLNRMKLGEAGGYPLWFMQSPEQNAGNHNMLISAGFHGEEAAGPWGLLHLLQQMDSSLFEQVNLSLLPLVNPTGFANGHRFNELGENPNRGFYLESGVPKPGEDTSLEGRILLEHTELLQAASCDGILTCHEDVLQTDTYVYTFEPAETPGAFSHTLRDALGEFFPIAKDGSIDDCSVQDGVIFNHFDTSFESFLVQQGARVGCCSETPAQQNLDQRILANASVMNAFLAMTKTPV</sequence>
<evidence type="ECO:0000313" key="7">
    <source>
        <dbReference type="EMBL" id="CZF87074.1"/>
    </source>
</evidence>
<dbReference type="GO" id="GO:0016788">
    <property type="term" value="F:hydrolase activity, acting on ester bonds"/>
    <property type="evidence" value="ECO:0007669"/>
    <property type="project" value="InterPro"/>
</dbReference>
<keyword evidence="2" id="KW-0479">Metal-binding</keyword>
<dbReference type="GO" id="GO:0006508">
    <property type="term" value="P:proteolysis"/>
    <property type="evidence" value="ECO:0007669"/>
    <property type="project" value="InterPro"/>
</dbReference>
<dbReference type="Pfam" id="PF24827">
    <property type="entry name" value="AstE_AspA_cat"/>
    <property type="match status" value="1"/>
</dbReference>
<evidence type="ECO:0000256" key="3">
    <source>
        <dbReference type="ARBA" id="ARBA00022801"/>
    </source>
</evidence>
<evidence type="ECO:0000313" key="8">
    <source>
        <dbReference type="Proteomes" id="UP000073601"/>
    </source>
</evidence>
<dbReference type="InterPro" id="IPR000834">
    <property type="entry name" value="Peptidase_M14"/>
</dbReference>
<dbReference type="RefSeq" id="WP_062715429.1">
    <property type="nucleotide sequence ID" value="NZ_CAWRCI010000131.1"/>
</dbReference>
<protein>
    <submittedName>
        <fullName evidence="7">Succinylglutamate desuccinylase / Aspartoacylase family protein</fullName>
    </submittedName>
</protein>
<dbReference type="EMBL" id="FIZY01000131">
    <property type="protein sequence ID" value="CZF87074.1"/>
    <property type="molecule type" value="Genomic_DNA"/>
</dbReference>
<dbReference type="GO" id="GO:0008270">
    <property type="term" value="F:zinc ion binding"/>
    <property type="evidence" value="ECO:0007669"/>
    <property type="project" value="InterPro"/>
</dbReference>
<accession>A0A128FLC4</accession>
<feature type="active site" description="Proton donor/acceptor" evidence="5">
    <location>
        <position position="244"/>
    </location>
</feature>
<reference evidence="8" key="1">
    <citation type="submission" date="2016-02" db="EMBL/GenBank/DDBJ databases">
        <authorList>
            <person name="Rodrigo-Torres Lidia"/>
            <person name="Arahal R.David."/>
        </authorList>
    </citation>
    <scope>NUCLEOTIDE SEQUENCE [LARGE SCALE GENOMIC DNA]</scope>
    <source>
        <strain evidence="8">CECT 8713</strain>
    </source>
</reference>
<evidence type="ECO:0000256" key="5">
    <source>
        <dbReference type="PROSITE-ProRule" id="PRU01379"/>
    </source>
</evidence>
<evidence type="ECO:0000256" key="4">
    <source>
        <dbReference type="ARBA" id="ARBA00022833"/>
    </source>
</evidence>
<dbReference type="CDD" id="cd06231">
    <property type="entry name" value="M14_REP34-like"/>
    <property type="match status" value="1"/>
</dbReference>
<evidence type="ECO:0000256" key="1">
    <source>
        <dbReference type="ARBA" id="ARBA00001947"/>
    </source>
</evidence>
<evidence type="ECO:0000256" key="2">
    <source>
        <dbReference type="ARBA" id="ARBA00022723"/>
    </source>
</evidence>
<keyword evidence="3" id="KW-0378">Hydrolase</keyword>
<dbReference type="OrthoDB" id="184972at2"/>
<dbReference type="Proteomes" id="UP000073601">
    <property type="component" value="Unassembled WGS sequence"/>
</dbReference>
<dbReference type="InterPro" id="IPR055438">
    <property type="entry name" value="AstE_AspA_cat"/>
</dbReference>
<organism evidence="7 8">
    <name type="scientific">Grimontia marina</name>
    <dbReference type="NCBI Taxonomy" id="646534"/>
    <lineage>
        <taxon>Bacteria</taxon>
        <taxon>Pseudomonadati</taxon>
        <taxon>Pseudomonadota</taxon>
        <taxon>Gammaproteobacteria</taxon>
        <taxon>Vibrionales</taxon>
        <taxon>Vibrionaceae</taxon>
        <taxon>Grimontia</taxon>
    </lineage>
</organism>
<dbReference type="GO" id="GO:0004181">
    <property type="term" value="F:metallocarboxypeptidase activity"/>
    <property type="evidence" value="ECO:0007669"/>
    <property type="project" value="InterPro"/>
</dbReference>
<keyword evidence="4" id="KW-0862">Zinc</keyword>